<dbReference type="Gene3D" id="1.25.40.10">
    <property type="entry name" value="Tetratricopeptide repeat domain"/>
    <property type="match status" value="2"/>
</dbReference>
<accession>A0A4Q0SXT5</accession>
<evidence type="ECO:0000313" key="3">
    <source>
        <dbReference type="Proteomes" id="UP000289437"/>
    </source>
</evidence>
<protein>
    <recommendedName>
        <fullName evidence="1">CHAT domain-containing protein</fullName>
    </recommendedName>
</protein>
<feature type="domain" description="CHAT" evidence="1">
    <location>
        <begin position="507"/>
        <end position="782"/>
    </location>
</feature>
<dbReference type="InterPro" id="IPR024983">
    <property type="entry name" value="CHAT_dom"/>
</dbReference>
<organism evidence="2 3">
    <name type="scientific">Granulicella sibirica</name>
    <dbReference type="NCBI Taxonomy" id="2479048"/>
    <lineage>
        <taxon>Bacteria</taxon>
        <taxon>Pseudomonadati</taxon>
        <taxon>Acidobacteriota</taxon>
        <taxon>Terriglobia</taxon>
        <taxon>Terriglobales</taxon>
        <taxon>Acidobacteriaceae</taxon>
        <taxon>Granulicella</taxon>
    </lineage>
</organism>
<dbReference type="EMBL" id="RDSM01000003">
    <property type="protein sequence ID" value="RXH54810.1"/>
    <property type="molecule type" value="Genomic_DNA"/>
</dbReference>
<proteinExistence type="predicted"/>
<dbReference type="PANTHER" id="PTHR10098">
    <property type="entry name" value="RAPSYN-RELATED"/>
    <property type="match status" value="1"/>
</dbReference>
<name>A0A4Q0SXT5_9BACT</name>
<dbReference type="OrthoDB" id="100274at2"/>
<dbReference type="RefSeq" id="WP_161571052.1">
    <property type="nucleotide sequence ID" value="NZ_RDSM01000003.1"/>
</dbReference>
<dbReference type="InterPro" id="IPR011990">
    <property type="entry name" value="TPR-like_helical_dom_sf"/>
</dbReference>
<sequence>MSGRLAQADEQTRLTEGFVLQSSPEWIERFRLQRAKILLYQGRTEEARRLLEEPSSPQSRPAAVSRATLLSVAYTRAGNLDLARKSLAEAERGTADESERAGVYIADGVIDVEHGELDAAGRSFTLALTSAERANDPLQQAYALLNLGVVSLRKEHYEDALGLFQEGSDKAKGIGAGLVIEKAMGSEGWTYFKMGDYSRALANSQDAEREAKALGSPIDQVEWLNDMGLAQFKLGHLTQARTSYEQSYQLAKSIGNHEEIVDAQVALGYLDLESGDTKSSLAQARDAIAVANARSNEKGMFQPLLLEARALAQSGDLDEARAKLVSLDQRTQSKPSIQWEVESTAAQLFGQSGDRIAADQWFERAIATFDRQRSSFHKVESLLPFSENGSDVYVGYMEQLIREGRTDDALAVIDRSRAETLADGLGLSHDPHGSSSRTPSPTALAARLNGTILVYCLRPGNSYLWAFTPTQSAFYRLPDRDTVLSLVARHNTAILSTKDVLDDPASTGQTLYNLLISPAQKLVAPQGRLFVIADQGLHRLNFETLLTPGAKPHFFIEDAVITNAPSLSVLAARAPHPKPQSRNLLLIGDPVYSGGGRAELLNASSEVASIANQFPTAHRAVLTGPQATPGAYAASDPARFSYIHFVAHGIASERNPLDSAVILSPPADHPEAYKLYASSILDSHIHADLVTISTCYGSGSRAYAGEGLVGLAWAFLRAGSHNVIGSLWEISDASTPELMAHMYTRLGEGDAPDAALRSAKLTMLHSEGVFRKPIYWAPFQLYAGA</sequence>
<keyword evidence="3" id="KW-1185">Reference proteome</keyword>
<reference evidence="2 3" key="1">
    <citation type="submission" date="2018-11" db="EMBL/GenBank/DDBJ databases">
        <authorList>
            <person name="Mardanov A.V."/>
            <person name="Ravin N.V."/>
            <person name="Dedysh S.N."/>
        </authorList>
    </citation>
    <scope>NUCLEOTIDE SEQUENCE [LARGE SCALE GENOMIC DNA]</scope>
    <source>
        <strain evidence="2 3">AF10</strain>
    </source>
</reference>
<evidence type="ECO:0000259" key="1">
    <source>
        <dbReference type="Pfam" id="PF12770"/>
    </source>
</evidence>
<dbReference type="SUPFAM" id="SSF48452">
    <property type="entry name" value="TPR-like"/>
    <property type="match status" value="2"/>
</dbReference>
<dbReference type="Pfam" id="PF13424">
    <property type="entry name" value="TPR_12"/>
    <property type="match status" value="1"/>
</dbReference>
<evidence type="ECO:0000313" key="2">
    <source>
        <dbReference type="EMBL" id="RXH54810.1"/>
    </source>
</evidence>
<dbReference type="Pfam" id="PF12770">
    <property type="entry name" value="CHAT"/>
    <property type="match status" value="1"/>
</dbReference>
<dbReference type="SMART" id="SM00028">
    <property type="entry name" value="TPR"/>
    <property type="match status" value="3"/>
</dbReference>
<dbReference type="AlphaFoldDB" id="A0A4Q0SXT5"/>
<comment type="caution">
    <text evidence="2">The sequence shown here is derived from an EMBL/GenBank/DDBJ whole genome shotgun (WGS) entry which is preliminary data.</text>
</comment>
<gene>
    <name evidence="2" type="ORF">GRAN_3914</name>
</gene>
<dbReference type="Proteomes" id="UP000289437">
    <property type="component" value="Unassembled WGS sequence"/>
</dbReference>
<reference evidence="3" key="2">
    <citation type="submission" date="2019-02" db="EMBL/GenBank/DDBJ databases">
        <title>Granulicella sibirica sp. nov., a psychrotolerant acidobacterium isolated from an organic soil layer in forested tundra, West Siberia.</title>
        <authorList>
            <person name="Oshkin I.Y."/>
            <person name="Kulichevskaya I.S."/>
            <person name="Rijpstra W.I.C."/>
            <person name="Sinninghe Damste J.S."/>
            <person name="Rakitin A.L."/>
            <person name="Ravin N.V."/>
            <person name="Dedysh S.N."/>
        </authorList>
    </citation>
    <scope>NUCLEOTIDE SEQUENCE [LARGE SCALE GENOMIC DNA]</scope>
    <source>
        <strain evidence="3">AF10</strain>
    </source>
</reference>
<dbReference type="InterPro" id="IPR019734">
    <property type="entry name" value="TPR_rpt"/>
</dbReference>